<dbReference type="EMBL" id="JAICCF010000003">
    <property type="protein sequence ID" value="MBW8686464.1"/>
    <property type="molecule type" value="Genomic_DNA"/>
</dbReference>
<evidence type="ECO:0000313" key="2">
    <source>
        <dbReference type="Proteomes" id="UP000812961"/>
    </source>
</evidence>
<accession>A0ABS7GFK0</accession>
<dbReference type="SUPFAM" id="SSF46785">
    <property type="entry name" value="Winged helix' DNA-binding domain"/>
    <property type="match status" value="1"/>
</dbReference>
<evidence type="ECO:0000313" key="1">
    <source>
        <dbReference type="EMBL" id="MBW8686464.1"/>
    </source>
</evidence>
<proteinExistence type="predicted"/>
<dbReference type="RefSeq" id="WP_220251765.1">
    <property type="nucleotide sequence ID" value="NZ_JAICCF010000003.1"/>
</dbReference>
<keyword evidence="2" id="KW-1185">Reference proteome</keyword>
<dbReference type="InterPro" id="IPR036388">
    <property type="entry name" value="WH-like_DNA-bd_sf"/>
</dbReference>
<dbReference type="Gene3D" id="1.10.10.10">
    <property type="entry name" value="Winged helix-like DNA-binding domain superfamily/Winged helix DNA-binding domain"/>
    <property type="match status" value="1"/>
</dbReference>
<dbReference type="InterPro" id="IPR036390">
    <property type="entry name" value="WH_DNA-bd_sf"/>
</dbReference>
<protein>
    <recommendedName>
        <fullName evidence="3">DNA-binding transcriptional regulator, MarR family</fullName>
    </recommendedName>
</protein>
<reference evidence="1 2" key="1">
    <citation type="submission" date="2021-08" db="EMBL/GenBank/DDBJ databases">
        <title>The genome sequence of Chitinophaga sp. B61.</title>
        <authorList>
            <person name="Zhang X."/>
        </authorList>
    </citation>
    <scope>NUCLEOTIDE SEQUENCE [LARGE SCALE GENOMIC DNA]</scope>
    <source>
        <strain evidence="1 2">B61</strain>
    </source>
</reference>
<name>A0ABS7GFK0_9BACT</name>
<sequence length="139" mass="16117">MEMDKPLGWYLKEADKRITAFLDDELNDLAVSRYHWRVMCAIAAQGSINTWQFYQELKAFIGVQQYGELLQSLTERGWVTVSVEDKCVFTASGKEAYENMRMLQKERTARMMQGITEEEYNLAVSVLNRIIENTGQHPV</sequence>
<evidence type="ECO:0008006" key="3">
    <source>
        <dbReference type="Google" id="ProtNLM"/>
    </source>
</evidence>
<organism evidence="1 2">
    <name type="scientific">Chitinophaga rhizophila</name>
    <dbReference type="NCBI Taxonomy" id="2866212"/>
    <lineage>
        <taxon>Bacteria</taxon>
        <taxon>Pseudomonadati</taxon>
        <taxon>Bacteroidota</taxon>
        <taxon>Chitinophagia</taxon>
        <taxon>Chitinophagales</taxon>
        <taxon>Chitinophagaceae</taxon>
        <taxon>Chitinophaga</taxon>
    </lineage>
</organism>
<gene>
    <name evidence="1" type="ORF">K1Y79_19135</name>
</gene>
<comment type="caution">
    <text evidence="1">The sequence shown here is derived from an EMBL/GenBank/DDBJ whole genome shotgun (WGS) entry which is preliminary data.</text>
</comment>
<dbReference type="Proteomes" id="UP000812961">
    <property type="component" value="Unassembled WGS sequence"/>
</dbReference>